<accession>A0ABU4ZRZ1</accession>
<dbReference type="PANTHER" id="PTHR30269:SF32">
    <property type="entry name" value="MEMBRANE TRANSPORTER PROTEIN-RELATED"/>
    <property type="match status" value="1"/>
</dbReference>
<keyword evidence="7 8" id="KW-0472">Membrane</keyword>
<dbReference type="EMBL" id="JAVIJF010000023">
    <property type="protein sequence ID" value="MDX8528180.1"/>
    <property type="molecule type" value="Genomic_DNA"/>
</dbReference>
<keyword evidence="4 8" id="KW-1003">Cell membrane</keyword>
<comment type="caution">
    <text evidence="9">The sequence shown here is derived from an EMBL/GenBank/DDBJ whole genome shotgun (WGS) entry which is preliminary data.</text>
</comment>
<keyword evidence="5 8" id="KW-0812">Transmembrane</keyword>
<feature type="transmembrane region" description="Helical" evidence="8">
    <location>
        <begin position="101"/>
        <end position="120"/>
    </location>
</feature>
<keyword evidence="10" id="KW-1185">Reference proteome</keyword>
<feature type="transmembrane region" description="Helical" evidence="8">
    <location>
        <begin position="231"/>
        <end position="249"/>
    </location>
</feature>
<reference evidence="9 10" key="1">
    <citation type="submission" date="2023-08" db="EMBL/GenBank/DDBJ databases">
        <title>Implementing the SeqCode for naming new Mesorhizobium species isolated from Vachellia karroo root nodules.</title>
        <authorList>
            <person name="Van Lill M."/>
        </authorList>
    </citation>
    <scope>NUCLEOTIDE SEQUENCE [LARGE SCALE GENOMIC DNA]</scope>
    <source>
        <strain evidence="9 10">MSK 1335</strain>
    </source>
</reference>
<evidence type="ECO:0000256" key="1">
    <source>
        <dbReference type="ARBA" id="ARBA00004651"/>
    </source>
</evidence>
<gene>
    <name evidence="9" type="ORF">RFM68_27260</name>
</gene>
<dbReference type="InterPro" id="IPR002781">
    <property type="entry name" value="TM_pro_TauE-like"/>
</dbReference>
<feature type="transmembrane region" description="Helical" evidence="8">
    <location>
        <begin position="132"/>
        <end position="157"/>
    </location>
</feature>
<comment type="subcellular location">
    <subcellularLocation>
        <location evidence="1 8">Cell membrane</location>
        <topology evidence="1 8">Multi-pass membrane protein</topology>
    </subcellularLocation>
</comment>
<dbReference type="Pfam" id="PF01925">
    <property type="entry name" value="TauE"/>
    <property type="match status" value="1"/>
</dbReference>
<dbReference type="Proteomes" id="UP001276840">
    <property type="component" value="Unassembled WGS sequence"/>
</dbReference>
<feature type="transmembrane region" description="Helical" evidence="8">
    <location>
        <begin position="76"/>
        <end position="95"/>
    </location>
</feature>
<keyword evidence="3" id="KW-0813">Transport</keyword>
<feature type="transmembrane region" description="Helical" evidence="8">
    <location>
        <begin position="40"/>
        <end position="64"/>
    </location>
</feature>
<evidence type="ECO:0000256" key="5">
    <source>
        <dbReference type="ARBA" id="ARBA00022692"/>
    </source>
</evidence>
<keyword evidence="6 8" id="KW-1133">Transmembrane helix</keyword>
<evidence type="ECO:0000256" key="2">
    <source>
        <dbReference type="ARBA" id="ARBA00009142"/>
    </source>
</evidence>
<proteinExistence type="inferred from homology"/>
<evidence type="ECO:0000313" key="9">
    <source>
        <dbReference type="EMBL" id="MDX8528180.1"/>
    </source>
</evidence>
<protein>
    <recommendedName>
        <fullName evidence="8">Probable membrane transporter protein</fullName>
    </recommendedName>
</protein>
<organism evidence="9 10">
    <name type="scientific">Mesorhizobium montanum</name>
    <dbReference type="NCBI Taxonomy" id="3072323"/>
    <lineage>
        <taxon>Bacteria</taxon>
        <taxon>Pseudomonadati</taxon>
        <taxon>Pseudomonadota</taxon>
        <taxon>Alphaproteobacteria</taxon>
        <taxon>Hyphomicrobiales</taxon>
        <taxon>Phyllobacteriaceae</taxon>
        <taxon>Mesorhizobium</taxon>
    </lineage>
</organism>
<evidence type="ECO:0000256" key="8">
    <source>
        <dbReference type="RuleBase" id="RU363041"/>
    </source>
</evidence>
<feature type="transmembrane region" description="Helical" evidence="8">
    <location>
        <begin position="169"/>
        <end position="189"/>
    </location>
</feature>
<dbReference type="PANTHER" id="PTHR30269">
    <property type="entry name" value="TRANSMEMBRANE PROTEIN YFCA"/>
    <property type="match status" value="1"/>
</dbReference>
<evidence type="ECO:0000256" key="7">
    <source>
        <dbReference type="ARBA" id="ARBA00023136"/>
    </source>
</evidence>
<evidence type="ECO:0000313" key="10">
    <source>
        <dbReference type="Proteomes" id="UP001276840"/>
    </source>
</evidence>
<dbReference type="InterPro" id="IPR052017">
    <property type="entry name" value="TSUP"/>
</dbReference>
<evidence type="ECO:0000256" key="4">
    <source>
        <dbReference type="ARBA" id="ARBA00022475"/>
    </source>
</evidence>
<sequence>MSDFSLALTATVAITFLLAGTVKGVTGMGLPTLAMGLLGTIMPPVTAASLLIVPSFVTNVWQLFAGPSFSVILRRLWLMMAGILAGTIVGARLLASGNVKWTTAGLGAALIVYAAYSLLARQPTVPARAERWSSPVVGFLTGLVTGGTGVFVVPAVPYIQALGLSRDDLIQALGLSFTVSTIALALGLASHGAFDAGHLAMSALAMLPALLGMWLGQILRQKISPATFRRWFLIFLILLGVELLMRPLLA</sequence>
<evidence type="ECO:0000256" key="3">
    <source>
        <dbReference type="ARBA" id="ARBA00022448"/>
    </source>
</evidence>
<name>A0ABU4ZRZ1_9HYPH</name>
<feature type="transmembrane region" description="Helical" evidence="8">
    <location>
        <begin position="196"/>
        <end position="219"/>
    </location>
</feature>
<comment type="similarity">
    <text evidence="2 8">Belongs to the 4-toluene sulfonate uptake permease (TSUP) (TC 2.A.102) family.</text>
</comment>
<evidence type="ECO:0000256" key="6">
    <source>
        <dbReference type="ARBA" id="ARBA00022989"/>
    </source>
</evidence>
<dbReference type="RefSeq" id="WP_320236111.1">
    <property type="nucleotide sequence ID" value="NZ_JAVIJF010000023.1"/>
</dbReference>